<evidence type="ECO:0000313" key="2">
    <source>
        <dbReference type="EMBL" id="CAG6672426.1"/>
    </source>
</evidence>
<dbReference type="EMBL" id="HBUF01228559">
    <property type="protein sequence ID" value="CAG6672427.1"/>
    <property type="molecule type" value="Transcribed_RNA"/>
</dbReference>
<dbReference type="EMBL" id="HBUF01228556">
    <property type="protein sequence ID" value="CAG6672424.1"/>
    <property type="molecule type" value="Transcribed_RNA"/>
</dbReference>
<dbReference type="EMBL" id="HBUF01228558">
    <property type="protein sequence ID" value="CAG6672426.1"/>
    <property type="molecule type" value="Transcribed_RNA"/>
</dbReference>
<dbReference type="EMBL" id="HBUF01228557">
    <property type="protein sequence ID" value="CAG6672425.1"/>
    <property type="molecule type" value="Transcribed_RNA"/>
</dbReference>
<reference evidence="2" key="1">
    <citation type="submission" date="2021-05" db="EMBL/GenBank/DDBJ databases">
        <authorList>
            <person name="Alioto T."/>
            <person name="Alioto T."/>
            <person name="Gomez Garrido J."/>
        </authorList>
    </citation>
    <scope>NUCLEOTIDE SEQUENCE</scope>
</reference>
<protein>
    <submittedName>
        <fullName evidence="2">Uncharacterized protein</fullName>
    </submittedName>
</protein>
<feature type="region of interest" description="Disordered" evidence="1">
    <location>
        <begin position="48"/>
        <end position="67"/>
    </location>
</feature>
<accession>A0A8D8SM94</accession>
<name>A0A8D8SM94_9HEMI</name>
<dbReference type="AlphaFoldDB" id="A0A8D8SM94"/>
<sequence length="128" mass="13049">MVLQASSAGPAAAQQLTAFVAHTAPFSLSPRTSFTLAPVVMGGSCPAGGATPGAGEGAPEGGGELSSQLTKTVTLKRQATTRQFLVDTMVDSVFCDEQTSATNALSSTVITFYTQPLFAVDSSSIIFL</sequence>
<evidence type="ECO:0000256" key="1">
    <source>
        <dbReference type="SAM" id="MobiDB-lite"/>
    </source>
</evidence>
<feature type="compositionally biased region" description="Gly residues" evidence="1">
    <location>
        <begin position="50"/>
        <end position="64"/>
    </location>
</feature>
<proteinExistence type="predicted"/>
<organism evidence="2">
    <name type="scientific">Cacopsylla melanoneura</name>
    <dbReference type="NCBI Taxonomy" id="428564"/>
    <lineage>
        <taxon>Eukaryota</taxon>
        <taxon>Metazoa</taxon>
        <taxon>Ecdysozoa</taxon>
        <taxon>Arthropoda</taxon>
        <taxon>Hexapoda</taxon>
        <taxon>Insecta</taxon>
        <taxon>Pterygota</taxon>
        <taxon>Neoptera</taxon>
        <taxon>Paraneoptera</taxon>
        <taxon>Hemiptera</taxon>
        <taxon>Sternorrhyncha</taxon>
        <taxon>Psylloidea</taxon>
        <taxon>Psyllidae</taxon>
        <taxon>Psyllinae</taxon>
        <taxon>Cacopsylla</taxon>
    </lineage>
</organism>